<comment type="caution">
    <text evidence="1">The sequence shown here is derived from an EMBL/GenBank/DDBJ whole genome shotgun (WGS) entry which is preliminary data.</text>
</comment>
<evidence type="ECO:0000313" key="2">
    <source>
        <dbReference type="Proteomes" id="UP000054375"/>
    </source>
</evidence>
<dbReference type="EMBL" id="LMWV01000029">
    <property type="protein sequence ID" value="KUN61067.1"/>
    <property type="molecule type" value="Genomic_DNA"/>
</dbReference>
<evidence type="ECO:0000313" key="1">
    <source>
        <dbReference type="EMBL" id="KUN61067.1"/>
    </source>
</evidence>
<organism evidence="1 2">
    <name type="scientific">Streptomyces griseorubiginosus</name>
    <dbReference type="NCBI Taxonomy" id="67304"/>
    <lineage>
        <taxon>Bacteria</taxon>
        <taxon>Bacillati</taxon>
        <taxon>Actinomycetota</taxon>
        <taxon>Actinomycetes</taxon>
        <taxon>Kitasatosporales</taxon>
        <taxon>Streptomycetaceae</taxon>
        <taxon>Streptomyces</taxon>
    </lineage>
</organism>
<dbReference type="Proteomes" id="UP000054375">
    <property type="component" value="Unassembled WGS sequence"/>
</dbReference>
<name>A0A101RSR8_9ACTN</name>
<sequence>MAGAVAVVEAVVRLEEVFAESARAALDRYKARTNLYVGDVKGVNPSDPKNALGLYPVDQNGTQG</sequence>
<dbReference type="AlphaFoldDB" id="A0A101RSR8"/>
<reference evidence="1 2" key="1">
    <citation type="submission" date="2015-10" db="EMBL/GenBank/DDBJ databases">
        <title>Draft genome sequence of Streptomyces griseorubiginosus DSM 40469, type strain for the species Streptomyces griseorubiginosus.</title>
        <authorList>
            <person name="Ruckert C."/>
            <person name="Winkler A."/>
            <person name="Kalinowski J."/>
            <person name="Kampfer P."/>
            <person name="Glaeser S."/>
        </authorList>
    </citation>
    <scope>NUCLEOTIDE SEQUENCE [LARGE SCALE GENOMIC DNA]</scope>
    <source>
        <strain evidence="1 2">DSM 40469</strain>
    </source>
</reference>
<keyword evidence="2" id="KW-1185">Reference proteome</keyword>
<proteinExistence type="predicted"/>
<accession>A0A101RSR8</accession>
<gene>
    <name evidence="1" type="ORF">AQJ54_34430</name>
</gene>
<protein>
    <submittedName>
        <fullName evidence="1">Uncharacterized protein</fullName>
    </submittedName>
</protein>